<reference evidence="3" key="1">
    <citation type="journal article" date="2019" name="Int. J. Syst. Evol. Microbiol.">
        <title>The Global Catalogue of Microorganisms (GCM) 10K type strain sequencing project: providing services to taxonomists for standard genome sequencing and annotation.</title>
        <authorList>
            <consortium name="The Broad Institute Genomics Platform"/>
            <consortium name="The Broad Institute Genome Sequencing Center for Infectious Disease"/>
            <person name="Wu L."/>
            <person name="Ma J."/>
        </authorList>
    </citation>
    <scope>NUCLEOTIDE SEQUENCE [LARGE SCALE GENOMIC DNA]</scope>
    <source>
        <strain evidence="3">TBRC 5832</strain>
    </source>
</reference>
<keyword evidence="2" id="KW-0223">Dioxygenase</keyword>
<dbReference type="InterPro" id="IPR006311">
    <property type="entry name" value="TAT_signal"/>
</dbReference>
<dbReference type="Proteomes" id="UP001595867">
    <property type="component" value="Unassembled WGS sequence"/>
</dbReference>
<keyword evidence="2" id="KW-0560">Oxidoreductase</keyword>
<dbReference type="InterPro" id="IPR000627">
    <property type="entry name" value="Intradiol_dOase_C"/>
</dbReference>
<dbReference type="Pfam" id="PF00775">
    <property type="entry name" value="Dioxygenase_C"/>
    <property type="match status" value="1"/>
</dbReference>
<feature type="domain" description="Intradiol ring-cleavage dioxygenases" evidence="1">
    <location>
        <begin position="119"/>
        <end position="192"/>
    </location>
</feature>
<dbReference type="RefSeq" id="WP_378064531.1">
    <property type="nucleotide sequence ID" value="NZ_JBHSBL010000002.1"/>
</dbReference>
<evidence type="ECO:0000313" key="3">
    <source>
        <dbReference type="Proteomes" id="UP001595867"/>
    </source>
</evidence>
<gene>
    <name evidence="2" type="ORF">ACFO0C_01175</name>
</gene>
<dbReference type="GO" id="GO:0051213">
    <property type="term" value="F:dioxygenase activity"/>
    <property type="evidence" value="ECO:0007669"/>
    <property type="project" value="UniProtKB-KW"/>
</dbReference>
<dbReference type="SUPFAM" id="SSF49482">
    <property type="entry name" value="Aromatic compound dioxygenase"/>
    <property type="match status" value="1"/>
</dbReference>
<name>A0ABV8IH22_9ACTN</name>
<proteinExistence type="predicted"/>
<sequence length="338" mass="35217">MSDQAEPTYQGRRLPKPGEAVYDQGLRFDLGTLIGRRQLLRAFGIGAATLGLAACTTESGGSTTATSTTSAAATTGEIPDEIVGPYPADGSNGPDLLEQSGVIRSDIRASFGDSTTVAEGVPLDFELVVTDIANNKPFAGAAVYVWQCDRAGLYSLYSEGVTKENYLRGVQIADAEGKLRFKSIFPACYTGRWTHIHLEVYPDQASITDSTKAISVSQIAFPKAVCDTVYKEKGYEASVTNFAAVTLEGDIVFADLDEPTQMADVKGDVASGYTFSLAFGVDTSTKLSDASQGGMSFPSGGAMPSFPAGQMPSFPAGAMPSGFPGGAMPSGFPAPAAS</sequence>
<dbReference type="PROSITE" id="PS51318">
    <property type="entry name" value="TAT"/>
    <property type="match status" value="1"/>
</dbReference>
<dbReference type="CDD" id="cd03457">
    <property type="entry name" value="intradiol_dioxygenase_like"/>
    <property type="match status" value="1"/>
</dbReference>
<dbReference type="InterPro" id="IPR015889">
    <property type="entry name" value="Intradiol_dOase_core"/>
</dbReference>
<protein>
    <submittedName>
        <fullName evidence="2">Intradiol ring-cleavage dioxygenase</fullName>
    </submittedName>
</protein>
<organism evidence="2 3">
    <name type="scientific">Actinoplanes subglobosus</name>
    <dbReference type="NCBI Taxonomy" id="1547892"/>
    <lineage>
        <taxon>Bacteria</taxon>
        <taxon>Bacillati</taxon>
        <taxon>Actinomycetota</taxon>
        <taxon>Actinomycetes</taxon>
        <taxon>Micromonosporales</taxon>
        <taxon>Micromonosporaceae</taxon>
        <taxon>Actinoplanes</taxon>
    </lineage>
</organism>
<dbReference type="Gene3D" id="2.60.130.10">
    <property type="entry name" value="Aromatic compound dioxygenase"/>
    <property type="match status" value="1"/>
</dbReference>
<evidence type="ECO:0000259" key="1">
    <source>
        <dbReference type="Pfam" id="PF00775"/>
    </source>
</evidence>
<dbReference type="EMBL" id="JBHSBL010000002">
    <property type="protein sequence ID" value="MFC4063524.1"/>
    <property type="molecule type" value="Genomic_DNA"/>
</dbReference>
<comment type="caution">
    <text evidence="2">The sequence shown here is derived from an EMBL/GenBank/DDBJ whole genome shotgun (WGS) entry which is preliminary data.</text>
</comment>
<dbReference type="PANTHER" id="PTHR34315:SF1">
    <property type="entry name" value="INTRADIOL RING-CLEAVAGE DIOXYGENASES DOMAIN-CONTAINING PROTEIN-RELATED"/>
    <property type="match status" value="1"/>
</dbReference>
<dbReference type="PANTHER" id="PTHR34315">
    <property type="match status" value="1"/>
</dbReference>
<keyword evidence="3" id="KW-1185">Reference proteome</keyword>
<evidence type="ECO:0000313" key="2">
    <source>
        <dbReference type="EMBL" id="MFC4063524.1"/>
    </source>
</evidence>
<accession>A0ABV8IH22</accession>